<accession>I3X8F5</accession>
<dbReference type="Proteomes" id="UP000006180">
    <property type="component" value="Chromosome"/>
</dbReference>
<dbReference type="RefSeq" id="WP_014764299.1">
    <property type="nucleotide sequence ID" value="NC_018000.1"/>
</dbReference>
<name>I3X8F5_SINF2</name>
<protein>
    <submittedName>
        <fullName evidence="1">Uncharacterized protein</fullName>
    </submittedName>
</protein>
<evidence type="ECO:0000313" key="1">
    <source>
        <dbReference type="EMBL" id="AFL52161.1"/>
    </source>
</evidence>
<dbReference type="HOGENOM" id="CLU_2107383_0_0_5"/>
<organism evidence="1 2">
    <name type="scientific">Sinorhizobium fredii (strain USDA 257)</name>
    <dbReference type="NCBI Taxonomy" id="1185652"/>
    <lineage>
        <taxon>Bacteria</taxon>
        <taxon>Pseudomonadati</taxon>
        <taxon>Pseudomonadota</taxon>
        <taxon>Alphaproteobacteria</taxon>
        <taxon>Hyphomicrobiales</taxon>
        <taxon>Rhizobiaceae</taxon>
        <taxon>Sinorhizobium/Ensifer group</taxon>
        <taxon>Sinorhizobium</taxon>
    </lineage>
</organism>
<gene>
    <name evidence="1" type="ORF">USDA257_c36040</name>
</gene>
<reference evidence="1 2" key="1">
    <citation type="journal article" date="2012" name="J. Bacteriol.">
        <title>Complete genome sequence of the broad-host-range strain Sinorhizobium fredii USDA257.</title>
        <authorList>
            <person name="Schuldes J."/>
            <person name="Rodriguez Orbegoso M."/>
            <person name="Schmeisser C."/>
            <person name="Krishnan H.B."/>
            <person name="Daniel R."/>
            <person name="Streit W.R."/>
        </authorList>
    </citation>
    <scope>NUCLEOTIDE SEQUENCE [LARGE SCALE GENOMIC DNA]</scope>
    <source>
        <strain evidence="1 2">USDA 257</strain>
    </source>
</reference>
<dbReference type="STRING" id="1185652.USDA257_c36040"/>
<dbReference type="KEGG" id="sfd:USDA257_c36040"/>
<dbReference type="PATRIC" id="fig|1185652.3.peg.3739"/>
<dbReference type="EMBL" id="CP003563">
    <property type="protein sequence ID" value="AFL52161.1"/>
    <property type="molecule type" value="Genomic_DNA"/>
</dbReference>
<sequence length="115" mass="14043">MTYHAIRREALALCREEIERRVKFYARCDRMGVSTVRVYTAADMFNRPFFYKPWQRKHREFAKRVAPYLTFEQWDNIAYECDDLARRMHGPMDGIRWFENIFEPLRLKDGRMIVA</sequence>
<evidence type="ECO:0000313" key="2">
    <source>
        <dbReference type="Proteomes" id="UP000006180"/>
    </source>
</evidence>
<dbReference type="AlphaFoldDB" id="I3X8F5"/>
<proteinExistence type="predicted"/>